<organism evidence="1 2">
    <name type="scientific">Zemynaea arenosa</name>
    <dbReference type="NCBI Taxonomy" id="2561931"/>
    <lineage>
        <taxon>Bacteria</taxon>
        <taxon>Pseudomonadati</taxon>
        <taxon>Pseudomonadota</taxon>
        <taxon>Betaproteobacteria</taxon>
        <taxon>Burkholderiales</taxon>
        <taxon>Oxalobacteraceae</taxon>
        <taxon>Telluria group</taxon>
        <taxon>Zemynaea</taxon>
    </lineage>
</organism>
<comment type="caution">
    <text evidence="1">The sequence shown here is derived from an EMBL/GenBank/DDBJ whole genome shotgun (WGS) entry which is preliminary data.</text>
</comment>
<reference evidence="1 2" key="1">
    <citation type="submission" date="2019-03" db="EMBL/GenBank/DDBJ databases">
        <title>Draft Genome Sequence of Massilia arenosa sp. nov., a Novel Massilia Species Isolated from a Sandy-loam Maize Soil.</title>
        <authorList>
            <person name="Raths R."/>
            <person name="Peta V."/>
            <person name="Bucking H."/>
        </authorList>
    </citation>
    <scope>NUCLEOTIDE SEQUENCE [LARGE SCALE GENOMIC DNA]</scope>
    <source>
        <strain evidence="1 2">MC02</strain>
    </source>
</reference>
<sequence>MSGVDGVTAIVAHDAGGAEVLSSYVRATGVRCAFALAGPALKVFERKLGAITNLNVADALAASERLLCGTSWQSDIEREAILLARAAGKPSAAWLDHWVNYRARFERDGTTVLPDEIWVGDDCAREIAARELPEVRIVQRENPYFADIRAEIAAAPAIAPRLPQGQLAVLYVCEPIREHALLRYGDERHFGYTEEEALRFFLQHVEALSAPVGRILVRPHPSEKAGKYDAVLKEFALPATTSRGDPLSAEVAASDVVVGCASMAMVVGLIGGKRVVSCIPPGGPACALPQPEITLLRDVV</sequence>
<name>A0A4Y9SE89_9BURK</name>
<evidence type="ECO:0000313" key="2">
    <source>
        <dbReference type="Proteomes" id="UP000298438"/>
    </source>
</evidence>
<dbReference type="EMBL" id="SPVF01000166">
    <property type="protein sequence ID" value="TFW18190.1"/>
    <property type="molecule type" value="Genomic_DNA"/>
</dbReference>
<keyword evidence="2" id="KW-1185">Reference proteome</keyword>
<proteinExistence type="predicted"/>
<dbReference type="Proteomes" id="UP000298438">
    <property type="component" value="Unassembled WGS sequence"/>
</dbReference>
<gene>
    <name evidence="1" type="ORF">E4L96_13465</name>
</gene>
<accession>A0A4Y9SE89</accession>
<protein>
    <submittedName>
        <fullName evidence="1">Uncharacterized protein</fullName>
    </submittedName>
</protein>
<dbReference type="AlphaFoldDB" id="A0A4Y9SE89"/>
<dbReference type="RefSeq" id="WP_135207745.1">
    <property type="nucleotide sequence ID" value="NZ_SPVF01000166.1"/>
</dbReference>
<dbReference type="OrthoDB" id="757934at2"/>
<evidence type="ECO:0000313" key="1">
    <source>
        <dbReference type="EMBL" id="TFW18190.1"/>
    </source>
</evidence>